<protein>
    <recommendedName>
        <fullName evidence="1">Endonuclease/exonuclease/phosphatase domain-containing protein</fullName>
    </recommendedName>
</protein>
<comment type="caution">
    <text evidence="2">The sequence shown here is derived from an EMBL/GenBank/DDBJ whole genome shotgun (WGS) entry which is preliminary data.</text>
</comment>
<dbReference type="PANTHER" id="PTHR12121:SF36">
    <property type="entry name" value="ENDONUCLEASE_EXONUCLEASE_PHOSPHATASE DOMAIN-CONTAINING PROTEIN"/>
    <property type="match status" value="1"/>
</dbReference>
<keyword evidence="3" id="KW-1185">Reference proteome</keyword>
<evidence type="ECO:0000313" key="3">
    <source>
        <dbReference type="Proteomes" id="UP000669133"/>
    </source>
</evidence>
<dbReference type="Proteomes" id="UP000669133">
    <property type="component" value="Unassembled WGS sequence"/>
</dbReference>
<organism evidence="2 3">
    <name type="scientific">Candida metapsilosis</name>
    <dbReference type="NCBI Taxonomy" id="273372"/>
    <lineage>
        <taxon>Eukaryota</taxon>
        <taxon>Fungi</taxon>
        <taxon>Dikarya</taxon>
        <taxon>Ascomycota</taxon>
        <taxon>Saccharomycotina</taxon>
        <taxon>Pichiomycetes</taxon>
        <taxon>Debaryomycetaceae</taxon>
        <taxon>Candida/Lodderomyces clade</taxon>
        <taxon>Candida</taxon>
    </lineage>
</organism>
<dbReference type="InterPro" id="IPR036691">
    <property type="entry name" value="Endo/exonu/phosph_ase_sf"/>
</dbReference>
<dbReference type="SUPFAM" id="SSF56219">
    <property type="entry name" value="DNase I-like"/>
    <property type="match status" value="1"/>
</dbReference>
<dbReference type="InterPro" id="IPR050410">
    <property type="entry name" value="CCR4/nocturin_mRNA_transcr"/>
</dbReference>
<accession>A0A8H7ZL43</accession>
<dbReference type="InterPro" id="IPR005135">
    <property type="entry name" value="Endo/exonuclease/phosphatase"/>
</dbReference>
<dbReference type="EMBL" id="JAEOAQ010000001">
    <property type="protein sequence ID" value="KAG5421277.1"/>
    <property type="molecule type" value="Genomic_DNA"/>
</dbReference>
<dbReference type="PANTHER" id="PTHR12121">
    <property type="entry name" value="CARBON CATABOLITE REPRESSOR PROTEIN 4"/>
    <property type="match status" value="1"/>
</dbReference>
<name>A0A8H7ZL43_9ASCO</name>
<dbReference type="GO" id="GO:0000175">
    <property type="term" value="F:3'-5'-RNA exonuclease activity"/>
    <property type="evidence" value="ECO:0007669"/>
    <property type="project" value="TreeGrafter"/>
</dbReference>
<evidence type="ECO:0000313" key="2">
    <source>
        <dbReference type="EMBL" id="KAG5421277.1"/>
    </source>
</evidence>
<feature type="domain" description="Endonuclease/exonuclease/phosphatase" evidence="1">
    <location>
        <begin position="45"/>
        <end position="264"/>
    </location>
</feature>
<dbReference type="Pfam" id="PF03372">
    <property type="entry name" value="Exo_endo_phos"/>
    <property type="match status" value="1"/>
</dbReference>
<sequence>MSNTNSDINHKKETNKQQVASTPLNVLIYSHNIRYDTKKLMEGEQPWSVRKQGVIESIKQTSSNPNLPAIVCLQEVLYNQLQDILHGLGSDWEYVGVGRDDGGKQGEFSPILYNKYDWEKPIFSKTSWLSETPDRPSKSWDAALKRIVTNVYLKNSRVQDKSINVFNTHFDHRGEEARKQSALLIVKLMTESNEVNKSVLTGDLNSEPSSKGYQTLIKYLQESGVDAQKIEGERRTCTGFSNGGDGESIIDFIWTTKNVPILYHTTQKQYCGGGGVGSQGYLCSDHRPVIAIVQI</sequence>
<reference evidence="2 3" key="1">
    <citation type="submission" date="2020-12" db="EMBL/GenBank/DDBJ databases">
        <title>Effect of drift, selection, and recombination on the evolution of hybrid genomes in Candida yeast pathogens.</title>
        <authorList>
            <person name="Mixao V."/>
            <person name="Ksiezopolska E."/>
            <person name="Saus E."/>
            <person name="Boekhout T."/>
            <person name="Gacser A."/>
            <person name="Gabaldon T."/>
        </authorList>
    </citation>
    <scope>NUCLEOTIDE SEQUENCE [LARGE SCALE GENOMIC DNA]</scope>
    <source>
        <strain evidence="2 3">BP57</strain>
    </source>
</reference>
<dbReference type="AlphaFoldDB" id="A0A8H7ZL43"/>
<gene>
    <name evidence="2" type="ORF">I9W82_000367</name>
</gene>
<dbReference type="CDD" id="cd09083">
    <property type="entry name" value="EEP-1"/>
    <property type="match status" value="1"/>
</dbReference>
<proteinExistence type="predicted"/>
<dbReference type="OrthoDB" id="276515at2759"/>
<dbReference type="GeneID" id="93648996"/>
<dbReference type="Gene3D" id="3.60.10.10">
    <property type="entry name" value="Endonuclease/exonuclease/phosphatase"/>
    <property type="match status" value="1"/>
</dbReference>
<evidence type="ECO:0000259" key="1">
    <source>
        <dbReference type="Pfam" id="PF03372"/>
    </source>
</evidence>
<dbReference type="RefSeq" id="XP_067550393.1">
    <property type="nucleotide sequence ID" value="XM_067692660.1"/>
</dbReference>